<evidence type="ECO:0000256" key="6">
    <source>
        <dbReference type="ARBA" id="ARBA00023306"/>
    </source>
</evidence>
<evidence type="ECO:0000313" key="9">
    <source>
        <dbReference type="EMBL" id="KKA28245.1"/>
    </source>
</evidence>
<protein>
    <recommendedName>
        <fullName evidence="8">Telomere-associated protein Rif1 N-terminal domain-containing protein</fullName>
    </recommendedName>
</protein>
<feature type="compositionally biased region" description="Basic and acidic residues" evidence="7">
    <location>
        <begin position="1662"/>
        <end position="1673"/>
    </location>
</feature>
<feature type="region of interest" description="Disordered" evidence="7">
    <location>
        <begin position="1295"/>
        <end position="1546"/>
    </location>
</feature>
<reference evidence="9 10" key="1">
    <citation type="submission" date="2015-03" db="EMBL/GenBank/DDBJ databases">
        <authorList>
            <person name="Radwan O."/>
            <person name="Al-Naeli F.A."/>
            <person name="Rendon G.A."/>
            <person name="Fields C."/>
        </authorList>
    </citation>
    <scope>NUCLEOTIDE SEQUENCE [LARGE SCALE GENOMIC DNA]</scope>
    <source>
        <strain evidence="9">CR-DP1</strain>
    </source>
</reference>
<evidence type="ECO:0000256" key="4">
    <source>
        <dbReference type="ARBA" id="ARBA00022895"/>
    </source>
</evidence>
<gene>
    <name evidence="9" type="ORF">TD95_002422</name>
</gene>
<feature type="compositionally biased region" description="Polar residues" evidence="7">
    <location>
        <begin position="1073"/>
        <end position="1085"/>
    </location>
</feature>
<dbReference type="Proteomes" id="UP000033483">
    <property type="component" value="Unassembled WGS sequence"/>
</dbReference>
<feature type="region of interest" description="Disordered" evidence="7">
    <location>
        <begin position="1116"/>
        <end position="1268"/>
    </location>
</feature>
<organism evidence="9 10">
    <name type="scientific">Thielaviopsis punctulata</name>
    <dbReference type="NCBI Taxonomy" id="72032"/>
    <lineage>
        <taxon>Eukaryota</taxon>
        <taxon>Fungi</taxon>
        <taxon>Dikarya</taxon>
        <taxon>Ascomycota</taxon>
        <taxon>Pezizomycotina</taxon>
        <taxon>Sordariomycetes</taxon>
        <taxon>Hypocreomycetidae</taxon>
        <taxon>Microascales</taxon>
        <taxon>Ceratocystidaceae</taxon>
        <taxon>Thielaviopsis</taxon>
    </lineage>
</organism>
<evidence type="ECO:0000259" key="8">
    <source>
        <dbReference type="Pfam" id="PF12231"/>
    </source>
</evidence>
<dbReference type="InterPro" id="IPR022031">
    <property type="entry name" value="Rif1_N"/>
</dbReference>
<keyword evidence="5" id="KW-0539">Nucleus</keyword>
<feature type="domain" description="Telomere-associated protein Rif1 N-terminal" evidence="8">
    <location>
        <begin position="77"/>
        <end position="465"/>
    </location>
</feature>
<feature type="compositionally biased region" description="Polar residues" evidence="7">
    <location>
        <begin position="1519"/>
        <end position="1531"/>
    </location>
</feature>
<proteinExistence type="predicted"/>
<accession>A0A0F4ZDF5</accession>
<dbReference type="SUPFAM" id="SSF48371">
    <property type="entry name" value="ARM repeat"/>
    <property type="match status" value="1"/>
</dbReference>
<feature type="compositionally biased region" description="Low complexity" evidence="7">
    <location>
        <begin position="1458"/>
        <end position="1470"/>
    </location>
</feature>
<feature type="compositionally biased region" description="Basic residues" evidence="7">
    <location>
        <begin position="1488"/>
        <end position="1509"/>
    </location>
</feature>
<feature type="region of interest" description="Disordered" evidence="7">
    <location>
        <begin position="1632"/>
        <end position="1716"/>
    </location>
</feature>
<sequence>IKARTPKSVVFSGKAHYQDAPVWGVENARPSSSLPPSRTLRAPKGILKASPVPIRIDLNAGGDVNLAEMLDSAIKQLSGTDKTSRVEAYSTLSRALKASNNLPDRMALNERLGTILKFLQRDITTPPSKDPTDHSLVINSLMMLLTLLFFSSISNTIPADFGIFIVDHCIKSFEDQKVPKEVVRSLMQVIFTQNFPLRVMTSERLRRLILALHNIEQHVASSKILIFRARIYKRLLKQCRSHLITHPEWMPDLFTDMLSTIKDVRYAAIDLGFEAAITLGAEIEVSTRVIRFMSTPSAEGSKTYLDFYIEKLSQQFKKPAATDATTSATAPTDDKKIQDLVAVPKIWTILLLFIRSRPLERWDPLSKWLNLIPPCFNSTDIQCRLEANIAWSRFMYVIHLHQTMLNRLLSGAIIPALIQQLSRRQFGRKSEADFRRFVLGGICSVFYYTYSANIPVRLYDRLWDTTYPLLQSMTSAESHLESRTCAISIITNLLDTSNRRPWDEEYVLGPEPFPSADLIPCLDSRWINRNLSKIQKLVKPLIERNVMNLAIRQSSISRLYNSLSTTVCVFSAKEIKVSSETIEYLTYFVETMVGLWNNGVPGVDDEVDLQSTETFMESIKNYVMSAVDGLGLMPFMETVPAKISTSSDVTIRKCVEHMVLLLTTPPSGMGDCVAYEDLLSSVFMPFFADKPAVLMAKLLHAKITSISALSVTPSVWKLTANAFIPTLSTSAPSYANIYQPNSDIPLGKVYKDVVKVLEIGLKGPYDLNWDDWDSLYTALCEHTHALCGAAGEAMAVNEPLAKAILAQLAQPDKIPSLGLLMVALIIVRKATYPFDKTALETSHFKLWGVSRDKTAGHDPFNALYAMQNHLLKETYQRFDDYNKENFIEALFHDIDGFLERCSAPCIVRAISLLQPGFSVWLRDAEGRLDGSLFELAKGFFTHVCALLAREPASSISLETFEPLLTAGFQSKHGELTNLFATMWNRLFQDAIEVQYPESLKELLLGLQPNLELILPGLHESAEPPLLNFRETQAQEPAVSTVHSPVSAVAKLNSRPTSRQSIKSPTDFAPLGRTTRSQRNSGSTTPVIAPPENRARSRHDNSQVDFVVIEPIEDEGHKSQVFTEHQKEVRERQRQESHFHPSLLRTTSDESQMAADQNQTEMPTEPSTPPKAETPKTSRSFDGYLEASPTPRRSTAPTILDQDLSDVPSSPLQSENVRRYPLIPDMHKRASAQMREDWPEFSSPVNSSPVQPLRLTRSQKRAAETSSQQLADTLMTDVDSQQATVPEEACLNESLALEEPVIKQEKPDYEALSVRSTEKQTPKRLRKSLSDLPPLHMKTRSSMRSRALPKLSGAFLPVEASTQEIDTDAQKESESQETQDSDVPASQKDAGSTPSATRTQKRRRQNSVADTPLQSQSLFRERLMRHRKSTPTLTTRRSKRTSTDASAQPAENNIDSESEPPSILSTPSTPLRTRAATPSIASAGQTPSAKRKRRRSTSLSASRKKKRNGKSARGAPASGSRESSQGTDSQDTLVPEDLEPGAEVSIDTDAIMAITETAEIHEDLVKKEPGIMSSPLSDLSNEPVPEVGAQRGQRQAVVALPSDEEVESQVLAELAASISGEDAVVLDTREFFSPPTETENGGQAGKAMDANEATARTVPTASVHDDASLDKPVDAIEQTQESMQRDSPAPASETQRDTYMAEPPIDPGHYSQDDTEAKEMSAAALISMLRNGVKSLRVMSLSREQMYEIEDVCMDFKRELYDAEKRGRS</sequence>
<evidence type="ECO:0000313" key="10">
    <source>
        <dbReference type="Proteomes" id="UP000033483"/>
    </source>
</evidence>
<feature type="compositionally biased region" description="Basic and acidic residues" evidence="7">
    <location>
        <begin position="1116"/>
        <end position="1138"/>
    </location>
</feature>
<feature type="compositionally biased region" description="Basic and acidic residues" evidence="7">
    <location>
        <begin position="1299"/>
        <end position="1308"/>
    </location>
</feature>
<evidence type="ECO:0000256" key="1">
    <source>
        <dbReference type="ARBA" id="ARBA00004123"/>
    </source>
</evidence>
<feature type="non-terminal residue" evidence="9">
    <location>
        <position position="1768"/>
    </location>
</feature>
<comment type="caution">
    <text evidence="9">The sequence shown here is derived from an EMBL/GenBank/DDBJ whole genome shotgun (WGS) entry which is preliminary data.</text>
</comment>
<evidence type="ECO:0000256" key="2">
    <source>
        <dbReference type="ARBA" id="ARBA00004574"/>
    </source>
</evidence>
<feature type="compositionally biased region" description="Polar residues" evidence="7">
    <location>
        <begin position="1143"/>
        <end position="1161"/>
    </location>
</feature>
<keyword evidence="3" id="KW-0158">Chromosome</keyword>
<dbReference type="InterPro" id="IPR016024">
    <property type="entry name" value="ARM-type_fold"/>
</dbReference>
<feature type="region of interest" description="Disordered" evidence="7">
    <location>
        <begin position="1050"/>
        <end position="1101"/>
    </location>
</feature>
<feature type="non-terminal residue" evidence="9">
    <location>
        <position position="1"/>
    </location>
</feature>
<feature type="compositionally biased region" description="Polar residues" evidence="7">
    <location>
        <begin position="1388"/>
        <end position="1397"/>
    </location>
</feature>
<dbReference type="OrthoDB" id="5399929at2759"/>
<keyword evidence="4" id="KW-0779">Telomere</keyword>
<dbReference type="Pfam" id="PF12231">
    <property type="entry name" value="Rif1_N"/>
    <property type="match status" value="1"/>
</dbReference>
<feature type="compositionally biased region" description="Polar residues" evidence="7">
    <location>
        <begin position="1405"/>
        <end position="1417"/>
    </location>
</feature>
<feature type="region of interest" description="Disordered" evidence="7">
    <location>
        <begin position="1570"/>
        <end position="1591"/>
    </location>
</feature>
<dbReference type="PANTHER" id="PTHR22928:SF3">
    <property type="entry name" value="TELOMERE-ASSOCIATED PROTEIN RIF1"/>
    <property type="match status" value="1"/>
</dbReference>
<evidence type="ECO:0000256" key="3">
    <source>
        <dbReference type="ARBA" id="ARBA00022454"/>
    </source>
</evidence>
<dbReference type="EMBL" id="LAEV01001376">
    <property type="protein sequence ID" value="KKA28245.1"/>
    <property type="molecule type" value="Genomic_DNA"/>
</dbReference>
<keyword evidence="10" id="KW-1185">Reference proteome</keyword>
<comment type="subcellular location">
    <subcellularLocation>
        <location evidence="2">Chromosome</location>
        <location evidence="2">Telomere</location>
    </subcellularLocation>
    <subcellularLocation>
        <location evidence="1">Nucleus</location>
    </subcellularLocation>
</comment>
<evidence type="ECO:0000256" key="5">
    <source>
        <dbReference type="ARBA" id="ARBA00023242"/>
    </source>
</evidence>
<evidence type="ECO:0000256" key="7">
    <source>
        <dbReference type="SAM" id="MobiDB-lite"/>
    </source>
</evidence>
<dbReference type="PANTHER" id="PTHR22928">
    <property type="entry name" value="TELOMERE-ASSOCIATED PROTEIN RIF1"/>
    <property type="match status" value="1"/>
</dbReference>
<name>A0A0F4ZDF5_9PEZI</name>
<dbReference type="GO" id="GO:0000723">
    <property type="term" value="P:telomere maintenance"/>
    <property type="evidence" value="ECO:0007669"/>
    <property type="project" value="TreeGrafter"/>
</dbReference>
<feature type="compositionally biased region" description="Polar residues" evidence="7">
    <location>
        <begin position="1053"/>
        <end position="1063"/>
    </location>
</feature>
<dbReference type="GO" id="GO:0005634">
    <property type="term" value="C:nucleus"/>
    <property type="evidence" value="ECO:0007669"/>
    <property type="project" value="UniProtKB-SubCell"/>
</dbReference>
<feature type="compositionally biased region" description="Basic and acidic residues" evidence="7">
    <location>
        <begin position="1092"/>
        <end position="1101"/>
    </location>
</feature>
<feature type="compositionally biased region" description="Polar residues" evidence="7">
    <location>
        <begin position="1478"/>
        <end position="1487"/>
    </location>
</feature>
<keyword evidence="6" id="KW-0131">Cell cycle</keyword>
<dbReference type="GO" id="GO:0140445">
    <property type="term" value="C:chromosome, telomeric repeat region"/>
    <property type="evidence" value="ECO:0007669"/>
    <property type="project" value="TreeGrafter"/>
</dbReference>
<feature type="compositionally biased region" description="Polar residues" evidence="7">
    <location>
        <begin position="1443"/>
        <end position="1454"/>
    </location>
</feature>